<name>A0A397GMW8_9GLOM</name>
<keyword evidence="1" id="KW-0732">Signal</keyword>
<dbReference type="PROSITE" id="PS51257">
    <property type="entry name" value="PROKAR_LIPOPROTEIN"/>
    <property type="match status" value="1"/>
</dbReference>
<dbReference type="Proteomes" id="UP000266861">
    <property type="component" value="Unassembled WGS sequence"/>
</dbReference>
<evidence type="ECO:0008006" key="4">
    <source>
        <dbReference type="Google" id="ProtNLM"/>
    </source>
</evidence>
<feature type="signal peptide" evidence="1">
    <location>
        <begin position="1"/>
        <end position="21"/>
    </location>
</feature>
<dbReference type="AlphaFoldDB" id="A0A397GMW8"/>
<evidence type="ECO:0000313" key="3">
    <source>
        <dbReference type="Proteomes" id="UP000266861"/>
    </source>
</evidence>
<keyword evidence="3" id="KW-1185">Reference proteome</keyword>
<dbReference type="OrthoDB" id="2443686at2759"/>
<comment type="caution">
    <text evidence="2">The sequence shown here is derived from an EMBL/GenBank/DDBJ whole genome shotgun (WGS) entry which is preliminary data.</text>
</comment>
<evidence type="ECO:0000256" key="1">
    <source>
        <dbReference type="SAM" id="SignalP"/>
    </source>
</evidence>
<reference evidence="2 3" key="1">
    <citation type="submission" date="2018-08" db="EMBL/GenBank/DDBJ databases">
        <title>Genome and evolution of the arbuscular mycorrhizal fungus Diversispora epigaea (formerly Glomus versiforme) and its bacterial endosymbionts.</title>
        <authorList>
            <person name="Sun X."/>
            <person name="Fei Z."/>
            <person name="Harrison M."/>
        </authorList>
    </citation>
    <scope>NUCLEOTIDE SEQUENCE [LARGE SCALE GENOMIC DNA]</scope>
    <source>
        <strain evidence="2 3">IT104</strain>
    </source>
</reference>
<sequence>MNSKYLVFSLFVLIFVSAVSSGCVSTSCKCPKGLPQGQYCGGSIGCDRTKVYECNPRGGTCSYGYRKSCANCGRLPQGQYCGGSIGCVYTDVYECSPDGKTCSYGYRKSCAECGALSCPPEKRRLL</sequence>
<protein>
    <recommendedName>
        <fullName evidence="4">TNFR-Cys domain-containing protein</fullName>
    </recommendedName>
</protein>
<dbReference type="STRING" id="1348612.A0A397GMW8"/>
<feature type="chain" id="PRO_5017470566" description="TNFR-Cys domain-containing protein" evidence="1">
    <location>
        <begin position="22"/>
        <end position="126"/>
    </location>
</feature>
<evidence type="ECO:0000313" key="2">
    <source>
        <dbReference type="EMBL" id="RHZ50836.1"/>
    </source>
</evidence>
<organism evidence="2 3">
    <name type="scientific">Diversispora epigaea</name>
    <dbReference type="NCBI Taxonomy" id="1348612"/>
    <lineage>
        <taxon>Eukaryota</taxon>
        <taxon>Fungi</taxon>
        <taxon>Fungi incertae sedis</taxon>
        <taxon>Mucoromycota</taxon>
        <taxon>Glomeromycotina</taxon>
        <taxon>Glomeromycetes</taxon>
        <taxon>Diversisporales</taxon>
        <taxon>Diversisporaceae</taxon>
        <taxon>Diversispora</taxon>
    </lineage>
</organism>
<dbReference type="EMBL" id="PQFF01000426">
    <property type="protein sequence ID" value="RHZ50836.1"/>
    <property type="molecule type" value="Genomic_DNA"/>
</dbReference>
<accession>A0A397GMW8</accession>
<gene>
    <name evidence="2" type="ORF">Glove_490g49</name>
</gene>
<proteinExistence type="predicted"/>